<gene>
    <name evidence="1" type="ORF">BJ998_007851</name>
</gene>
<sequence>MSDTMKWIPAEVDADVPSVARIYDYLLGGSHNFAPDRAMADKLLAVQPNVADIARRNRAFLRRVVQFMVEAGVRQFLDLGSGIPTAGNVHEIAQQAAPGSRVVYVDYEGVAVAHSKLLLAENENAAVVQADVTRPDDVLGAEETRRLIDFSQPVGLLAITIGHYLPPASDPAGVFGRYRDAVARGSYLALTHLTDDFTSLHGDEIVETMKSTQNNVFPRTREQVLELFGDFDLVEPGLVTTSRWHPDYGVAPAVDPEEDGLYAGVALKP</sequence>
<organism evidence="1 2">
    <name type="scientific">Kutzneria kofuensis</name>
    <dbReference type="NCBI Taxonomy" id="103725"/>
    <lineage>
        <taxon>Bacteria</taxon>
        <taxon>Bacillati</taxon>
        <taxon>Actinomycetota</taxon>
        <taxon>Actinomycetes</taxon>
        <taxon>Pseudonocardiales</taxon>
        <taxon>Pseudonocardiaceae</taxon>
        <taxon>Kutzneria</taxon>
    </lineage>
</organism>
<dbReference type="AlphaFoldDB" id="A0A7W9KQ22"/>
<comment type="caution">
    <text evidence="1">The sequence shown here is derived from an EMBL/GenBank/DDBJ whole genome shotgun (WGS) entry which is preliminary data.</text>
</comment>
<accession>A0A7W9KQ22</accession>
<name>A0A7W9KQ22_9PSEU</name>
<dbReference type="Pfam" id="PF04672">
    <property type="entry name" value="Methyltransf_19"/>
    <property type="match status" value="1"/>
</dbReference>
<dbReference type="InterPro" id="IPR029063">
    <property type="entry name" value="SAM-dependent_MTases_sf"/>
</dbReference>
<reference evidence="1 2" key="1">
    <citation type="submission" date="2020-08" db="EMBL/GenBank/DDBJ databases">
        <title>Sequencing the genomes of 1000 actinobacteria strains.</title>
        <authorList>
            <person name="Klenk H.-P."/>
        </authorList>
    </citation>
    <scope>NUCLEOTIDE SEQUENCE [LARGE SCALE GENOMIC DNA]</scope>
    <source>
        <strain evidence="1 2">DSM 43851</strain>
    </source>
</reference>
<dbReference type="Gene3D" id="3.40.50.150">
    <property type="entry name" value="Vaccinia Virus protein VP39"/>
    <property type="match status" value="1"/>
</dbReference>
<evidence type="ECO:0000313" key="2">
    <source>
        <dbReference type="Proteomes" id="UP000585638"/>
    </source>
</evidence>
<keyword evidence="2" id="KW-1185">Reference proteome</keyword>
<evidence type="ECO:0008006" key="3">
    <source>
        <dbReference type="Google" id="ProtNLM"/>
    </source>
</evidence>
<evidence type="ECO:0000313" key="1">
    <source>
        <dbReference type="EMBL" id="MBB5896655.1"/>
    </source>
</evidence>
<dbReference type="EMBL" id="JACHIR010000001">
    <property type="protein sequence ID" value="MBB5896655.1"/>
    <property type="molecule type" value="Genomic_DNA"/>
</dbReference>
<dbReference type="InterPro" id="IPR006764">
    <property type="entry name" value="SAM_dep_MeTrfase_SAV2177_type"/>
</dbReference>
<dbReference type="SUPFAM" id="SSF53335">
    <property type="entry name" value="S-adenosyl-L-methionine-dependent methyltransferases"/>
    <property type="match status" value="1"/>
</dbReference>
<proteinExistence type="predicted"/>
<dbReference type="RefSeq" id="WP_184868266.1">
    <property type="nucleotide sequence ID" value="NZ_BAAAWY010000068.1"/>
</dbReference>
<protein>
    <recommendedName>
        <fullName evidence="3">S-adenosyl methyltransferase</fullName>
    </recommendedName>
</protein>
<dbReference type="PIRSF" id="PIRSF017393">
    <property type="entry name" value="MTase_SAV2177"/>
    <property type="match status" value="1"/>
</dbReference>
<dbReference type="Proteomes" id="UP000585638">
    <property type="component" value="Unassembled WGS sequence"/>
</dbReference>